<organism evidence="13 14">
    <name type="scientific">Brassicogethes aeneus</name>
    <name type="common">Rape pollen beetle</name>
    <name type="synonym">Meligethes aeneus</name>
    <dbReference type="NCBI Taxonomy" id="1431903"/>
    <lineage>
        <taxon>Eukaryota</taxon>
        <taxon>Metazoa</taxon>
        <taxon>Ecdysozoa</taxon>
        <taxon>Arthropoda</taxon>
        <taxon>Hexapoda</taxon>
        <taxon>Insecta</taxon>
        <taxon>Pterygota</taxon>
        <taxon>Neoptera</taxon>
        <taxon>Endopterygota</taxon>
        <taxon>Coleoptera</taxon>
        <taxon>Polyphaga</taxon>
        <taxon>Cucujiformia</taxon>
        <taxon>Nitidulidae</taxon>
        <taxon>Meligethinae</taxon>
        <taxon>Brassicogethes</taxon>
    </lineage>
</organism>
<comment type="subcellular location">
    <subcellularLocation>
        <location evidence="1">Membrane</location>
        <topology evidence="1">Multi-pass membrane protein</topology>
    </subcellularLocation>
</comment>
<proteinExistence type="inferred from homology"/>
<dbReference type="Gene3D" id="1.20.1070.10">
    <property type="entry name" value="Rhodopsin 7-helix transmembrane proteins"/>
    <property type="match status" value="1"/>
</dbReference>
<feature type="transmembrane region" description="Helical" evidence="10">
    <location>
        <begin position="420"/>
        <end position="442"/>
    </location>
</feature>
<dbReference type="PROSITE" id="PS50261">
    <property type="entry name" value="G_PROTEIN_RECEP_F2_4"/>
    <property type="match status" value="1"/>
</dbReference>
<feature type="chain" id="PRO_5040341844" description="G-protein coupled receptors family 2 profile 2 domain-containing protein" evidence="11">
    <location>
        <begin position="31"/>
        <end position="496"/>
    </location>
</feature>
<feature type="signal peptide" evidence="11">
    <location>
        <begin position="1"/>
        <end position="30"/>
    </location>
</feature>
<keyword evidence="8" id="KW-0675">Receptor</keyword>
<sequence length="496" mass="57784">MYTVQDYKMPNLKVFFFVILSNLVINISSSCSANSSLDIDYMYKKIRTVNCGCDVAPCFRKCCKEGFHLIKKYCKKNNSTKPFQVPLYKDGNTFLEYKTFNKYKAGVMNCSFYLMRKNEKEDIFLQNDYRLYISPTGTTFEPEYFCIDHYVNQNYSGLAALVCFPEPKEKVELKRVKQIGMLISIPFLFLTLMAHVLIQDRNLHMNALMCYVFNLMMSYILLVSIELSSTISPPWMCTFIGHASLFFFISSIFWMNIICFDIYLTFSGRRGFNGIRNKDSKRFIFYTLYAILAPSLLIFIIYLINTFGDATKSYYPGIGEQQCFLQDGIPYLLYFHGPMAILLIINTTFFVLTAIKIRRVKQETNVLKKGDNRSTSDTKIKKCFFRFHLYMKLLLAMGINWILETVSWAVEQYTQLPKEIWAVTDFCNAIYGLFIFIIFVVLNNNTRKILKQRWYVFTGRPQLAHTMSTSQQTRATNTSVSDAPTNGELYRLTARE</sequence>
<evidence type="ECO:0000256" key="3">
    <source>
        <dbReference type="ARBA" id="ARBA00022692"/>
    </source>
</evidence>
<keyword evidence="5 10" id="KW-1133">Transmembrane helix</keyword>
<dbReference type="PANTHER" id="PTHR47154:SF2">
    <property type="entry name" value="G-PROTEIN COUPLED RECEPTOR MTH-RELATED"/>
    <property type="match status" value="1"/>
</dbReference>
<dbReference type="Proteomes" id="UP001154078">
    <property type="component" value="Chromosome 1"/>
</dbReference>
<dbReference type="InterPro" id="IPR000832">
    <property type="entry name" value="GPCR_2_secretin-like"/>
</dbReference>
<dbReference type="GO" id="GO:0008528">
    <property type="term" value="F:G protein-coupled peptide receptor activity"/>
    <property type="evidence" value="ECO:0007669"/>
    <property type="project" value="TreeGrafter"/>
</dbReference>
<feature type="domain" description="G-protein coupled receptors family 2 profile 2" evidence="12">
    <location>
        <begin position="173"/>
        <end position="443"/>
    </location>
</feature>
<evidence type="ECO:0000256" key="10">
    <source>
        <dbReference type="SAM" id="Phobius"/>
    </source>
</evidence>
<accession>A0A9P0ASY8</accession>
<feature type="transmembrane region" description="Helical" evidence="10">
    <location>
        <begin position="334"/>
        <end position="355"/>
    </location>
</feature>
<feature type="transmembrane region" description="Helical" evidence="10">
    <location>
        <begin position="283"/>
        <end position="304"/>
    </location>
</feature>
<evidence type="ECO:0000256" key="11">
    <source>
        <dbReference type="SAM" id="SignalP"/>
    </source>
</evidence>
<keyword evidence="9" id="KW-0807">Transducer</keyword>
<keyword evidence="4 11" id="KW-0732">Signal</keyword>
<reference evidence="13" key="1">
    <citation type="submission" date="2021-12" db="EMBL/GenBank/DDBJ databases">
        <authorList>
            <person name="King R."/>
        </authorList>
    </citation>
    <scope>NUCLEOTIDE SEQUENCE</scope>
</reference>
<keyword evidence="6" id="KW-0297">G-protein coupled receptor</keyword>
<comment type="similarity">
    <text evidence="2">Belongs to the G-protein coupled receptor 2 family. Mth subfamily.</text>
</comment>
<evidence type="ECO:0000256" key="8">
    <source>
        <dbReference type="ARBA" id="ARBA00023170"/>
    </source>
</evidence>
<gene>
    <name evidence="13" type="ORF">MELIAE_LOCUS1202</name>
</gene>
<dbReference type="OrthoDB" id="6134459at2759"/>
<feature type="transmembrane region" description="Helical" evidence="10">
    <location>
        <begin position="389"/>
        <end position="408"/>
    </location>
</feature>
<dbReference type="CDD" id="cd15039">
    <property type="entry name" value="7tmB3_Methuselah-like"/>
    <property type="match status" value="1"/>
</dbReference>
<evidence type="ECO:0000313" key="14">
    <source>
        <dbReference type="Proteomes" id="UP001154078"/>
    </source>
</evidence>
<dbReference type="InterPro" id="IPR017981">
    <property type="entry name" value="GPCR_2-like_7TM"/>
</dbReference>
<evidence type="ECO:0000256" key="5">
    <source>
        <dbReference type="ARBA" id="ARBA00022989"/>
    </source>
</evidence>
<dbReference type="InterPro" id="IPR051384">
    <property type="entry name" value="Mth_GPCR"/>
</dbReference>
<evidence type="ECO:0000259" key="12">
    <source>
        <dbReference type="PROSITE" id="PS50261"/>
    </source>
</evidence>
<name>A0A9P0ASY8_BRAAE</name>
<dbReference type="Pfam" id="PF00002">
    <property type="entry name" value="7tm_2"/>
    <property type="match status" value="1"/>
</dbReference>
<feature type="transmembrane region" description="Helical" evidence="10">
    <location>
        <begin position="245"/>
        <end position="263"/>
    </location>
</feature>
<evidence type="ECO:0000256" key="4">
    <source>
        <dbReference type="ARBA" id="ARBA00022729"/>
    </source>
</evidence>
<keyword evidence="14" id="KW-1185">Reference proteome</keyword>
<dbReference type="GO" id="GO:0007166">
    <property type="term" value="P:cell surface receptor signaling pathway"/>
    <property type="evidence" value="ECO:0007669"/>
    <property type="project" value="InterPro"/>
</dbReference>
<dbReference type="EMBL" id="OV121132">
    <property type="protein sequence ID" value="CAH0547163.1"/>
    <property type="molecule type" value="Genomic_DNA"/>
</dbReference>
<evidence type="ECO:0000256" key="9">
    <source>
        <dbReference type="ARBA" id="ARBA00023224"/>
    </source>
</evidence>
<evidence type="ECO:0000256" key="1">
    <source>
        <dbReference type="ARBA" id="ARBA00004141"/>
    </source>
</evidence>
<evidence type="ECO:0000256" key="2">
    <source>
        <dbReference type="ARBA" id="ARBA00008979"/>
    </source>
</evidence>
<evidence type="ECO:0000256" key="7">
    <source>
        <dbReference type="ARBA" id="ARBA00023136"/>
    </source>
</evidence>
<evidence type="ECO:0000313" key="13">
    <source>
        <dbReference type="EMBL" id="CAH0547163.1"/>
    </source>
</evidence>
<dbReference type="Gene3D" id="2.170.180.11">
    <property type="entry name" value="Methuselah ectodomain, domain 2"/>
    <property type="match status" value="1"/>
</dbReference>
<evidence type="ECO:0000256" key="6">
    <source>
        <dbReference type="ARBA" id="ARBA00023040"/>
    </source>
</evidence>
<dbReference type="SUPFAM" id="SSF81321">
    <property type="entry name" value="Family A G protein-coupled receptor-like"/>
    <property type="match status" value="1"/>
</dbReference>
<protein>
    <recommendedName>
        <fullName evidence="12">G-protein coupled receptors family 2 profile 2 domain-containing protein</fullName>
    </recommendedName>
</protein>
<keyword evidence="3 10" id="KW-0812">Transmembrane</keyword>
<dbReference type="GO" id="GO:0005886">
    <property type="term" value="C:plasma membrane"/>
    <property type="evidence" value="ECO:0007669"/>
    <property type="project" value="TreeGrafter"/>
</dbReference>
<dbReference type="PANTHER" id="PTHR47154">
    <property type="entry name" value="G-PROTEIN COUPLED RECEPTOR MTH-RELATED"/>
    <property type="match status" value="1"/>
</dbReference>
<dbReference type="AlphaFoldDB" id="A0A9P0ASY8"/>
<keyword evidence="7 10" id="KW-0472">Membrane</keyword>
<feature type="transmembrane region" description="Helical" evidence="10">
    <location>
        <begin position="205"/>
        <end position="225"/>
    </location>
</feature>
<dbReference type="InterPro" id="IPR023311">
    <property type="entry name" value="Methusela_ecto_dom_2"/>
</dbReference>